<dbReference type="Proteomes" id="UP001151518">
    <property type="component" value="Unassembled WGS sequence"/>
</dbReference>
<evidence type="ECO:0000313" key="3">
    <source>
        <dbReference type="EMBL" id="KAJ2678385.1"/>
    </source>
</evidence>
<evidence type="ECO:0000256" key="1">
    <source>
        <dbReference type="SAM" id="MobiDB-lite"/>
    </source>
</evidence>
<accession>A0A9W8KYJ5</accession>
<feature type="domain" description="PH" evidence="2">
    <location>
        <begin position="89"/>
        <end position="186"/>
    </location>
</feature>
<dbReference type="PROSITE" id="PS50003">
    <property type="entry name" value="PH_DOMAIN"/>
    <property type="match status" value="2"/>
</dbReference>
<gene>
    <name evidence="3" type="ORF">GGI25_002370</name>
</gene>
<proteinExistence type="predicted"/>
<sequence length="577" mass="64540">MANTASSALPFPAQDAASQHEAVSESRPALAFTPSTKFSALPLAHPASEPLHDSDEGASDSDDLATSQEDKVRERLYRDRARDAIKKEQVHMEGFLYKKSGGAASKAWNKRWCVLRSQAFLIYKRFSEDKLKRIIRADEIVDVRRVERRNHSFAFEIETPDRTFFFDASSEQELDTWLSRLRTVVASVNDGNAANSCYSGNRLSGESRADSRKLSNDSTAGSVFRAQFATTSKATAPTKDTVSPDAFLSLQPAAHRTQTASRPANSVFPPEEVVIGASNENHDENSYQHSDAKDGQTLLERPASSSADHENSGRNLPVTVTSTLGLQIETSQTLAQRYMAQVQFTADAEPTTAFPPGIDPGHEPAPITEEYAEDTGNADVEEDEEPNFNVDQRREIETRLVEDRVILRGYLLKQDKLRQWRRRWFVLRQNTLSYYADDREYEIKQILRRHEIHDIRGPDPSTAKAKSLRRTYFKVVAEKRNYWLAHDDAVKAREWFNALIQWKDSSSASAPTATTLLLPVAIRQSVSAQTPVALNDGISSKTVQRVQSASTSPQQMQTQVLSPLGIRRKGSNLIKDA</sequence>
<dbReference type="InterPro" id="IPR051707">
    <property type="entry name" value="PI-Interact_SigTrans_Reg"/>
</dbReference>
<evidence type="ECO:0000313" key="4">
    <source>
        <dbReference type="Proteomes" id="UP001151518"/>
    </source>
</evidence>
<dbReference type="OrthoDB" id="2157866at2759"/>
<dbReference type="PANTHER" id="PTHR14336">
    <property type="entry name" value="TANDEM PH DOMAIN CONTAINING PROTEIN"/>
    <property type="match status" value="1"/>
</dbReference>
<feature type="domain" description="PH" evidence="2">
    <location>
        <begin position="404"/>
        <end position="504"/>
    </location>
</feature>
<protein>
    <recommendedName>
        <fullName evidence="2">PH domain-containing protein</fullName>
    </recommendedName>
</protein>
<dbReference type="SUPFAM" id="SSF50729">
    <property type="entry name" value="PH domain-like"/>
    <property type="match status" value="2"/>
</dbReference>
<feature type="region of interest" description="Disordered" evidence="1">
    <location>
        <begin position="1"/>
        <end position="29"/>
    </location>
</feature>
<dbReference type="InterPro" id="IPR001849">
    <property type="entry name" value="PH_domain"/>
</dbReference>
<dbReference type="EMBL" id="JANBTW010000021">
    <property type="protein sequence ID" value="KAJ2678385.1"/>
    <property type="molecule type" value="Genomic_DNA"/>
</dbReference>
<dbReference type="Gene3D" id="2.30.29.30">
    <property type="entry name" value="Pleckstrin-homology domain (PH domain)/Phosphotyrosine-binding domain (PTB)"/>
    <property type="match status" value="2"/>
</dbReference>
<dbReference type="AlphaFoldDB" id="A0A9W8KYJ5"/>
<organism evidence="3 4">
    <name type="scientific">Coemansia spiralis</name>
    <dbReference type="NCBI Taxonomy" id="417178"/>
    <lineage>
        <taxon>Eukaryota</taxon>
        <taxon>Fungi</taxon>
        <taxon>Fungi incertae sedis</taxon>
        <taxon>Zoopagomycota</taxon>
        <taxon>Kickxellomycotina</taxon>
        <taxon>Kickxellomycetes</taxon>
        <taxon>Kickxellales</taxon>
        <taxon>Kickxellaceae</taxon>
        <taxon>Coemansia</taxon>
    </lineage>
</organism>
<dbReference type="PANTHER" id="PTHR14336:SF8">
    <property type="entry name" value="PROTEIN OPY1"/>
    <property type="match status" value="1"/>
</dbReference>
<feature type="region of interest" description="Disordered" evidence="1">
    <location>
        <begin position="43"/>
        <end position="72"/>
    </location>
</feature>
<evidence type="ECO:0000259" key="2">
    <source>
        <dbReference type="PROSITE" id="PS50003"/>
    </source>
</evidence>
<reference evidence="3" key="1">
    <citation type="submission" date="2022-07" db="EMBL/GenBank/DDBJ databases">
        <title>Phylogenomic reconstructions and comparative analyses of Kickxellomycotina fungi.</title>
        <authorList>
            <person name="Reynolds N.K."/>
            <person name="Stajich J.E."/>
            <person name="Barry K."/>
            <person name="Grigoriev I.V."/>
            <person name="Crous P."/>
            <person name="Smith M.E."/>
        </authorList>
    </citation>
    <scope>NUCLEOTIDE SEQUENCE</scope>
    <source>
        <strain evidence="3">NRRL 3115</strain>
    </source>
</reference>
<comment type="caution">
    <text evidence="3">The sequence shown here is derived from an EMBL/GenBank/DDBJ whole genome shotgun (WGS) entry which is preliminary data.</text>
</comment>
<name>A0A9W8KYJ5_9FUNG</name>
<dbReference type="Pfam" id="PF00169">
    <property type="entry name" value="PH"/>
    <property type="match status" value="2"/>
</dbReference>
<dbReference type="InterPro" id="IPR011993">
    <property type="entry name" value="PH-like_dom_sf"/>
</dbReference>
<dbReference type="SMART" id="SM00233">
    <property type="entry name" value="PH"/>
    <property type="match status" value="2"/>
</dbReference>